<dbReference type="Pfam" id="PF04857">
    <property type="entry name" value="CAF1"/>
    <property type="match status" value="2"/>
</dbReference>
<dbReference type="GO" id="GO:0005634">
    <property type="term" value="C:nucleus"/>
    <property type="evidence" value="ECO:0007669"/>
    <property type="project" value="UniProtKB-SubCell"/>
</dbReference>
<evidence type="ECO:0000256" key="15">
    <source>
        <dbReference type="ARBA" id="ARBA00023158"/>
    </source>
</evidence>
<evidence type="ECO:0000256" key="11">
    <source>
        <dbReference type="ARBA" id="ARBA00022839"/>
    </source>
</evidence>
<evidence type="ECO:0000256" key="1">
    <source>
        <dbReference type="ARBA" id="ARBA00001663"/>
    </source>
</evidence>
<dbReference type="FunFam" id="3.30.420.10:FF:000005">
    <property type="entry name" value="CCR4-NOT transcription complex subunit 7"/>
    <property type="match status" value="1"/>
</dbReference>
<sequence length="323" mass="36641">MANRIRDVWAHNLEQEMRNLRAAVDRYPYIAMDTEFPGVVARPVGQFQSPSDYHYQTMRCNVDVLKIIQIGITLADRDGEYPQDCCTWQFNFRFSVNSDMYAPDSIELLKTAGLNFQQHEEIGIDPNDFAELLITSGLVLTDECKWISFHSGYDFGYLVKLLTDSSLPEREDDFFEQLHIWFPSIYDIKYIMRVCKVLKGGLENVAEDLGVLRIGPSHQAGSDSLLTAATFFKMREIYFNDEIDDHTYSGHLYGLGQTYNINLNGDAKALTLAEREPRHMPGMNMTLPTPTLATFGNTPIPTPFAPPPINMFARGGMGIVAER</sequence>
<keyword evidence="10" id="KW-0378">Hydrolase</keyword>
<dbReference type="PANTHER" id="PTHR10797">
    <property type="entry name" value="CCR4-NOT TRANSCRIPTION COMPLEX SUBUNIT"/>
    <property type="match status" value="1"/>
</dbReference>
<keyword evidence="16" id="KW-0804">Transcription</keyword>
<keyword evidence="8" id="KW-0540">Nuclease</keyword>
<evidence type="ECO:0000256" key="2">
    <source>
        <dbReference type="ARBA" id="ARBA00004123"/>
    </source>
</evidence>
<accession>A0A165DH54</accession>
<evidence type="ECO:0000256" key="16">
    <source>
        <dbReference type="ARBA" id="ARBA00023163"/>
    </source>
</evidence>
<reference evidence="18 19" key="1">
    <citation type="journal article" date="2016" name="Mol. Biol. Evol.">
        <title>Comparative Genomics of Early-Diverging Mushroom-Forming Fungi Provides Insights into the Origins of Lignocellulose Decay Capabilities.</title>
        <authorList>
            <person name="Nagy L.G."/>
            <person name="Riley R."/>
            <person name="Tritt A."/>
            <person name="Adam C."/>
            <person name="Daum C."/>
            <person name="Floudas D."/>
            <person name="Sun H."/>
            <person name="Yadav J.S."/>
            <person name="Pangilinan J."/>
            <person name="Larsson K.H."/>
            <person name="Matsuura K."/>
            <person name="Barry K."/>
            <person name="Labutti K."/>
            <person name="Kuo R."/>
            <person name="Ohm R.A."/>
            <person name="Bhattacharya S.S."/>
            <person name="Shirouzu T."/>
            <person name="Yoshinaga Y."/>
            <person name="Martin F.M."/>
            <person name="Grigoriev I.V."/>
            <person name="Hibbett D.S."/>
        </authorList>
    </citation>
    <scope>NUCLEOTIDE SEQUENCE [LARGE SCALE GENOMIC DNA]</scope>
    <source>
        <strain evidence="18 19">HHB12029</strain>
    </source>
</reference>
<comment type="subcellular location">
    <subcellularLocation>
        <location evidence="3">Cytoplasm</location>
    </subcellularLocation>
    <subcellularLocation>
        <location evidence="2">Nucleus</location>
    </subcellularLocation>
</comment>
<keyword evidence="12" id="KW-0810">Translation regulation</keyword>
<keyword evidence="9" id="KW-0479">Metal-binding</keyword>
<dbReference type="EMBL" id="KV426221">
    <property type="protein sequence ID" value="KZV84521.1"/>
    <property type="molecule type" value="Genomic_DNA"/>
</dbReference>
<comment type="similarity">
    <text evidence="4">Belongs to the CAF1 family.</text>
</comment>
<protein>
    <recommendedName>
        <fullName evidence="5">poly(A)-specific ribonuclease</fullName>
        <ecNumber evidence="5">3.1.13.4</ecNumber>
    </recommendedName>
</protein>
<keyword evidence="19" id="KW-1185">Reference proteome</keyword>
<evidence type="ECO:0000256" key="12">
    <source>
        <dbReference type="ARBA" id="ARBA00022845"/>
    </source>
</evidence>
<keyword evidence="15" id="KW-0943">RNA-mediated gene silencing</keyword>
<dbReference type="STRING" id="1314781.A0A165DH54"/>
<dbReference type="Gene3D" id="3.30.420.10">
    <property type="entry name" value="Ribonuclease H-like superfamily/Ribonuclease H"/>
    <property type="match status" value="1"/>
</dbReference>
<dbReference type="EC" id="3.1.13.4" evidence="5"/>
<keyword evidence="7" id="KW-0678">Repressor</keyword>
<gene>
    <name evidence="18" type="ORF">EXIGLDRAFT_741909</name>
</gene>
<evidence type="ECO:0000256" key="9">
    <source>
        <dbReference type="ARBA" id="ARBA00022723"/>
    </source>
</evidence>
<dbReference type="OrthoDB" id="1164111at2759"/>
<dbReference type="SUPFAM" id="SSF53098">
    <property type="entry name" value="Ribonuclease H-like"/>
    <property type="match status" value="1"/>
</dbReference>
<dbReference type="GO" id="GO:0030014">
    <property type="term" value="C:CCR4-NOT complex"/>
    <property type="evidence" value="ECO:0007669"/>
    <property type="project" value="InterPro"/>
</dbReference>
<keyword evidence="11" id="KW-0269">Exonuclease</keyword>
<evidence type="ECO:0000256" key="14">
    <source>
        <dbReference type="ARBA" id="ARBA00023015"/>
    </source>
</evidence>
<dbReference type="InParanoid" id="A0A165DH54"/>
<evidence type="ECO:0000256" key="6">
    <source>
        <dbReference type="ARBA" id="ARBA00022490"/>
    </source>
</evidence>
<evidence type="ECO:0000313" key="19">
    <source>
        <dbReference type="Proteomes" id="UP000077266"/>
    </source>
</evidence>
<dbReference type="GO" id="GO:0006417">
    <property type="term" value="P:regulation of translation"/>
    <property type="evidence" value="ECO:0007669"/>
    <property type="project" value="UniProtKB-KW"/>
</dbReference>
<dbReference type="InterPro" id="IPR039637">
    <property type="entry name" value="CNOT7/CNOT8/Pop2"/>
</dbReference>
<dbReference type="InterPro" id="IPR036397">
    <property type="entry name" value="RNaseH_sf"/>
</dbReference>
<comment type="catalytic activity">
    <reaction evidence="1">
        <text>Exonucleolytic cleavage of poly(A) to 5'-AMP.</text>
        <dbReference type="EC" id="3.1.13.4"/>
    </reaction>
</comment>
<dbReference type="GO" id="GO:0005737">
    <property type="term" value="C:cytoplasm"/>
    <property type="evidence" value="ECO:0007669"/>
    <property type="project" value="UniProtKB-SubCell"/>
</dbReference>
<evidence type="ECO:0000256" key="4">
    <source>
        <dbReference type="ARBA" id="ARBA00008372"/>
    </source>
</evidence>
<evidence type="ECO:0000256" key="5">
    <source>
        <dbReference type="ARBA" id="ARBA00012161"/>
    </source>
</evidence>
<name>A0A165DH54_EXIGL</name>
<keyword evidence="14" id="KW-0805">Transcription regulation</keyword>
<dbReference type="Proteomes" id="UP000077266">
    <property type="component" value="Unassembled WGS sequence"/>
</dbReference>
<dbReference type="GO" id="GO:0003723">
    <property type="term" value="F:RNA binding"/>
    <property type="evidence" value="ECO:0007669"/>
    <property type="project" value="UniProtKB-KW"/>
</dbReference>
<organism evidence="18 19">
    <name type="scientific">Exidia glandulosa HHB12029</name>
    <dbReference type="NCBI Taxonomy" id="1314781"/>
    <lineage>
        <taxon>Eukaryota</taxon>
        <taxon>Fungi</taxon>
        <taxon>Dikarya</taxon>
        <taxon>Basidiomycota</taxon>
        <taxon>Agaricomycotina</taxon>
        <taxon>Agaricomycetes</taxon>
        <taxon>Auriculariales</taxon>
        <taxon>Exidiaceae</taxon>
        <taxon>Exidia</taxon>
    </lineage>
</organism>
<keyword evidence="13" id="KW-0694">RNA-binding</keyword>
<keyword evidence="6" id="KW-0963">Cytoplasm</keyword>
<keyword evidence="17" id="KW-0539">Nucleus</keyword>
<dbReference type="FunCoup" id="A0A165DH54">
    <property type="interactions" value="748"/>
</dbReference>
<proteinExistence type="inferred from homology"/>
<evidence type="ECO:0000313" key="18">
    <source>
        <dbReference type="EMBL" id="KZV84521.1"/>
    </source>
</evidence>
<dbReference type="InterPro" id="IPR012337">
    <property type="entry name" value="RNaseH-like_sf"/>
</dbReference>
<evidence type="ECO:0000256" key="7">
    <source>
        <dbReference type="ARBA" id="ARBA00022491"/>
    </source>
</evidence>
<dbReference type="GO" id="GO:0046872">
    <property type="term" value="F:metal ion binding"/>
    <property type="evidence" value="ECO:0007669"/>
    <property type="project" value="UniProtKB-KW"/>
</dbReference>
<evidence type="ECO:0000256" key="8">
    <source>
        <dbReference type="ARBA" id="ARBA00022722"/>
    </source>
</evidence>
<evidence type="ECO:0000256" key="13">
    <source>
        <dbReference type="ARBA" id="ARBA00022884"/>
    </source>
</evidence>
<dbReference type="InterPro" id="IPR006941">
    <property type="entry name" value="RNase_CAF1"/>
</dbReference>
<evidence type="ECO:0000256" key="10">
    <source>
        <dbReference type="ARBA" id="ARBA00022801"/>
    </source>
</evidence>
<dbReference type="AlphaFoldDB" id="A0A165DH54"/>
<dbReference type="GO" id="GO:0004535">
    <property type="term" value="F:poly(A)-specific ribonuclease activity"/>
    <property type="evidence" value="ECO:0007669"/>
    <property type="project" value="UniProtKB-EC"/>
</dbReference>
<evidence type="ECO:0000256" key="3">
    <source>
        <dbReference type="ARBA" id="ARBA00004496"/>
    </source>
</evidence>
<dbReference type="GO" id="GO:0031047">
    <property type="term" value="P:regulatory ncRNA-mediated gene silencing"/>
    <property type="evidence" value="ECO:0007669"/>
    <property type="project" value="UniProtKB-KW"/>
</dbReference>
<evidence type="ECO:0000256" key="17">
    <source>
        <dbReference type="ARBA" id="ARBA00023242"/>
    </source>
</evidence>